<dbReference type="GO" id="GO:0016491">
    <property type="term" value="F:oxidoreductase activity"/>
    <property type="evidence" value="ECO:0007669"/>
    <property type="project" value="UniProtKB-KW"/>
</dbReference>
<dbReference type="Gene3D" id="3.40.50.720">
    <property type="entry name" value="NAD(P)-binding Rossmann-like Domain"/>
    <property type="match status" value="1"/>
</dbReference>
<dbReference type="Pfam" id="PF01408">
    <property type="entry name" value="GFO_IDH_MocA"/>
    <property type="match status" value="1"/>
</dbReference>
<protein>
    <submittedName>
        <fullName evidence="3">Predicted dehydrogenase</fullName>
    </submittedName>
</protein>
<dbReference type="Proteomes" id="UP000236737">
    <property type="component" value="Unassembled WGS sequence"/>
</dbReference>
<dbReference type="EMBL" id="FNVP01000007">
    <property type="protein sequence ID" value="SEG18176.1"/>
    <property type="molecule type" value="Genomic_DNA"/>
</dbReference>
<keyword evidence="4" id="KW-1185">Reference proteome</keyword>
<proteinExistence type="predicted"/>
<dbReference type="Gene3D" id="3.30.360.10">
    <property type="entry name" value="Dihydrodipicolinate Reductase, domain 2"/>
    <property type="match status" value="1"/>
</dbReference>
<organism evidence="3 4">
    <name type="scientific">Flavobacterium urumqiense</name>
    <dbReference type="NCBI Taxonomy" id="935224"/>
    <lineage>
        <taxon>Bacteria</taxon>
        <taxon>Pseudomonadati</taxon>
        <taxon>Bacteroidota</taxon>
        <taxon>Flavobacteriia</taxon>
        <taxon>Flavobacteriales</taxon>
        <taxon>Flavobacteriaceae</taxon>
        <taxon>Flavobacterium</taxon>
    </lineage>
</organism>
<keyword evidence="1" id="KW-0560">Oxidoreductase</keyword>
<dbReference type="SUPFAM" id="SSF55347">
    <property type="entry name" value="Glyceraldehyde-3-phosphate dehydrogenase-like, C-terminal domain"/>
    <property type="match status" value="1"/>
</dbReference>
<evidence type="ECO:0000256" key="1">
    <source>
        <dbReference type="ARBA" id="ARBA00023002"/>
    </source>
</evidence>
<dbReference type="InterPro" id="IPR000683">
    <property type="entry name" value="Gfo/Idh/MocA-like_OxRdtase_N"/>
</dbReference>
<dbReference type="InterPro" id="IPR050463">
    <property type="entry name" value="Gfo/Idh/MocA_oxidrdct_glycsds"/>
</dbReference>
<evidence type="ECO:0000259" key="2">
    <source>
        <dbReference type="Pfam" id="PF01408"/>
    </source>
</evidence>
<dbReference type="SUPFAM" id="SSF51735">
    <property type="entry name" value="NAD(P)-binding Rossmann-fold domains"/>
    <property type="match status" value="1"/>
</dbReference>
<dbReference type="PANTHER" id="PTHR43818">
    <property type="entry name" value="BCDNA.GH03377"/>
    <property type="match status" value="1"/>
</dbReference>
<reference evidence="4" key="1">
    <citation type="submission" date="2016-10" db="EMBL/GenBank/DDBJ databases">
        <authorList>
            <person name="Varghese N."/>
            <person name="Submissions S."/>
        </authorList>
    </citation>
    <scope>NUCLEOTIDE SEQUENCE [LARGE SCALE GENOMIC DNA]</scope>
    <source>
        <strain evidence="4">CGMCC 1.9230</strain>
    </source>
</reference>
<dbReference type="OrthoDB" id="9795543at2"/>
<dbReference type="RefSeq" id="WP_103999973.1">
    <property type="nucleotide sequence ID" value="NZ_FNVP01000007.1"/>
</dbReference>
<gene>
    <name evidence="3" type="ORF">SAMN04488130_10737</name>
</gene>
<dbReference type="PANTHER" id="PTHR43818:SF11">
    <property type="entry name" value="BCDNA.GH03377"/>
    <property type="match status" value="1"/>
</dbReference>
<evidence type="ECO:0000313" key="3">
    <source>
        <dbReference type="EMBL" id="SEG18176.1"/>
    </source>
</evidence>
<dbReference type="InterPro" id="IPR036291">
    <property type="entry name" value="NAD(P)-bd_dom_sf"/>
</dbReference>
<feature type="domain" description="Gfo/Idh/MocA-like oxidoreductase N-terminal" evidence="2">
    <location>
        <begin position="4"/>
        <end position="140"/>
    </location>
</feature>
<sequence length="351" mass="39241">MEKLKVAVIGLGRMGAEVSQRLEGKVPNGWLPISHVESAINIPQFEVVAFCDTDTDRLFRLGQHYNVSELYTDYKTLINESKPDVLCIATRTEGRTEIIKYAAQNGVRIIYFEKPISRTILDCKETIDICNENNVTVGYGVNRRYHDTYREAKKILKSGRLGNLKEIVVEHGRSPLYWTHPHSTDIILFFSDSIEFEYLQSTCLIDGNNIHGLVIDEDPIILNAYIKFENGVSASINQANGLNVRLVCENGTITIMKDGERIEIYEGSGYEDLTETLVLNINTSATENAFKELLNASLNNGIAPISTNEILAGMILLNGFVYSSLNEGKRVTKSEIPSDLLITGRSGDYYA</sequence>
<name>A0A1H5Y3Q5_9FLAO</name>
<evidence type="ECO:0000313" key="4">
    <source>
        <dbReference type="Proteomes" id="UP000236737"/>
    </source>
</evidence>
<accession>A0A1H5Y3Q5</accession>
<dbReference type="GO" id="GO:0000166">
    <property type="term" value="F:nucleotide binding"/>
    <property type="evidence" value="ECO:0007669"/>
    <property type="project" value="InterPro"/>
</dbReference>
<dbReference type="AlphaFoldDB" id="A0A1H5Y3Q5"/>